<accession>A0A6N2ATQ2</accession>
<dbReference type="AlphaFoldDB" id="A0A6N2ATQ2"/>
<evidence type="ECO:0000313" key="1">
    <source>
        <dbReference type="EMBL" id="TMW85119.1"/>
    </source>
</evidence>
<name>A0A6N2ATQ2_SOLCI</name>
<reference evidence="1" key="1">
    <citation type="submission" date="2019-05" db="EMBL/GenBank/DDBJ databases">
        <title>The de novo reference genome and transcriptome assemblies of the wild tomato species Solanum chilense.</title>
        <authorList>
            <person name="Stam R."/>
            <person name="Nosenko T."/>
            <person name="Hoerger A.C."/>
            <person name="Stephan W."/>
            <person name="Seidel M.A."/>
            <person name="Kuhn J.M.M."/>
            <person name="Haberer G."/>
            <person name="Tellier A."/>
        </authorList>
    </citation>
    <scope>NUCLEOTIDE SEQUENCE</scope>
    <source>
        <tissue evidence="1">Mature leaves</tissue>
    </source>
</reference>
<sequence length="178" mass="19843">MTDVIRSRMLSKGDDGMSCLTSSNRVCIPRAMMALPRLTSSDRVWYSRTNVVRQCVFTMGDDNMPSLTSYDCLQSKGDDGMQHPMFCDRVEDGMSHSTSFDCVFPNGYDGMLRSKSSDHVFCPMSMMACYVQSHPTMCAAQGPYGHATYDVIRSCVLSKGNDNMPRPTSSIVYSFKGR</sequence>
<dbReference type="EMBL" id="RXGB01007829">
    <property type="protein sequence ID" value="TMW85119.1"/>
    <property type="molecule type" value="Genomic_DNA"/>
</dbReference>
<proteinExistence type="predicted"/>
<protein>
    <submittedName>
        <fullName evidence="1">Uncharacterized protein</fullName>
    </submittedName>
</protein>
<comment type="caution">
    <text evidence="1">The sequence shown here is derived from an EMBL/GenBank/DDBJ whole genome shotgun (WGS) entry which is preliminary data.</text>
</comment>
<organism evidence="1">
    <name type="scientific">Solanum chilense</name>
    <name type="common">Tomato</name>
    <name type="synonym">Lycopersicon chilense</name>
    <dbReference type="NCBI Taxonomy" id="4083"/>
    <lineage>
        <taxon>Eukaryota</taxon>
        <taxon>Viridiplantae</taxon>
        <taxon>Streptophyta</taxon>
        <taxon>Embryophyta</taxon>
        <taxon>Tracheophyta</taxon>
        <taxon>Spermatophyta</taxon>
        <taxon>Magnoliopsida</taxon>
        <taxon>eudicotyledons</taxon>
        <taxon>Gunneridae</taxon>
        <taxon>Pentapetalae</taxon>
        <taxon>asterids</taxon>
        <taxon>lamiids</taxon>
        <taxon>Solanales</taxon>
        <taxon>Solanaceae</taxon>
        <taxon>Solanoideae</taxon>
        <taxon>Solaneae</taxon>
        <taxon>Solanum</taxon>
        <taxon>Solanum subgen. Lycopersicon</taxon>
    </lineage>
</organism>
<gene>
    <name evidence="1" type="ORF">EJD97_023746</name>
</gene>